<reference evidence="1 2" key="1">
    <citation type="journal article" date="2020" name="ISME J.">
        <title>Uncovering the hidden diversity of litter-decomposition mechanisms in mushroom-forming fungi.</title>
        <authorList>
            <person name="Floudas D."/>
            <person name="Bentzer J."/>
            <person name="Ahren D."/>
            <person name="Johansson T."/>
            <person name="Persson P."/>
            <person name="Tunlid A."/>
        </authorList>
    </citation>
    <scope>NUCLEOTIDE SEQUENCE [LARGE SCALE GENOMIC DNA]</scope>
    <source>
        <strain evidence="1 2">CBS 101986</strain>
    </source>
</reference>
<evidence type="ECO:0000313" key="2">
    <source>
        <dbReference type="Proteomes" id="UP000567179"/>
    </source>
</evidence>
<dbReference type="CDD" id="cd09917">
    <property type="entry name" value="F-box_SF"/>
    <property type="match status" value="1"/>
</dbReference>
<organism evidence="1 2">
    <name type="scientific">Psilocybe cf. subviscida</name>
    <dbReference type="NCBI Taxonomy" id="2480587"/>
    <lineage>
        <taxon>Eukaryota</taxon>
        <taxon>Fungi</taxon>
        <taxon>Dikarya</taxon>
        <taxon>Basidiomycota</taxon>
        <taxon>Agaricomycotina</taxon>
        <taxon>Agaricomycetes</taxon>
        <taxon>Agaricomycetidae</taxon>
        <taxon>Agaricales</taxon>
        <taxon>Agaricineae</taxon>
        <taxon>Strophariaceae</taxon>
        <taxon>Psilocybe</taxon>
    </lineage>
</organism>
<proteinExistence type="predicted"/>
<dbReference type="OrthoDB" id="2788229at2759"/>
<accession>A0A8H5B740</accession>
<dbReference type="Gene3D" id="1.20.1280.50">
    <property type="match status" value="1"/>
</dbReference>
<dbReference type="AlphaFoldDB" id="A0A8H5B740"/>
<evidence type="ECO:0008006" key="3">
    <source>
        <dbReference type="Google" id="ProtNLM"/>
    </source>
</evidence>
<evidence type="ECO:0000313" key="1">
    <source>
        <dbReference type="EMBL" id="KAF5317491.1"/>
    </source>
</evidence>
<sequence length="445" mass="50177">MSTTSVLPWEMIDYILSFLRNDPHSLQACAKVNQDFHDLADRHFYHQITLHNFPPSDAYHTAAQLIQTLHASPHIAAYVKCLRIFITNPGMWKRFRVRSMKVEELAPVLALLPQLTALSINGMRDGKINWHKLHSSFQTALIALVSSPHLTNIAINEIDAFPLLSLLRSPSLKHLSITGIVDTRSEYTSRLVENFGLTKIASDIVCYPTGPRLRSMYVGPQTFPLPDRQPDLIGQKHHFLDMSELKSLTVAQQFPADMDRMAAILHLCSNNLRSFYFHTGIELHTMYDLNTSTTVPNTVRPLNMANLISLRSLAIVTNIISETRHWVSSDGGESISSNTYSTAFPWIVQTLETLQTPLPLEHLAFRCVFKASALAMERISWSGLAQILSSQPFMHLRSREMRVAFDRGCLDPDVGVEILKRDEHLGPLVENGTLAISKWKIECSS</sequence>
<dbReference type="Proteomes" id="UP000567179">
    <property type="component" value="Unassembled WGS sequence"/>
</dbReference>
<keyword evidence="2" id="KW-1185">Reference proteome</keyword>
<name>A0A8H5B740_9AGAR</name>
<dbReference type="InterPro" id="IPR036047">
    <property type="entry name" value="F-box-like_dom_sf"/>
</dbReference>
<gene>
    <name evidence="1" type="ORF">D9619_013153</name>
</gene>
<dbReference type="EMBL" id="JAACJJ010000033">
    <property type="protein sequence ID" value="KAF5317491.1"/>
    <property type="molecule type" value="Genomic_DNA"/>
</dbReference>
<comment type="caution">
    <text evidence="1">The sequence shown here is derived from an EMBL/GenBank/DDBJ whole genome shotgun (WGS) entry which is preliminary data.</text>
</comment>
<dbReference type="SUPFAM" id="SSF81383">
    <property type="entry name" value="F-box domain"/>
    <property type="match status" value="1"/>
</dbReference>
<protein>
    <recommendedName>
        <fullName evidence="3">F-box domain-containing protein</fullName>
    </recommendedName>
</protein>